<feature type="compositionally biased region" description="Basic and acidic residues" evidence="1">
    <location>
        <begin position="364"/>
        <end position="375"/>
    </location>
</feature>
<reference evidence="3 4" key="1">
    <citation type="submission" date="2019-10" db="EMBL/GenBank/DDBJ databases">
        <authorList>
            <person name="Palmer J.M."/>
        </authorList>
    </citation>
    <scope>NUCLEOTIDE SEQUENCE [LARGE SCALE GENOMIC DNA]</scope>
    <source>
        <strain evidence="3 4">TWF696</strain>
    </source>
</reference>
<feature type="domain" description="WLM" evidence="2">
    <location>
        <begin position="10"/>
        <end position="250"/>
    </location>
</feature>
<keyword evidence="4" id="KW-1185">Reference proteome</keyword>
<dbReference type="PANTHER" id="PTHR46622">
    <property type="entry name" value="DNA-DEPENDENT METALLOPROTEASE WSS1"/>
    <property type="match status" value="1"/>
</dbReference>
<evidence type="ECO:0000259" key="2">
    <source>
        <dbReference type="PROSITE" id="PS51397"/>
    </source>
</evidence>
<feature type="compositionally biased region" description="Basic and acidic residues" evidence="1">
    <location>
        <begin position="236"/>
        <end position="246"/>
    </location>
</feature>
<gene>
    <name evidence="3" type="ORF">TWF696_004242</name>
</gene>
<sequence>MPLGFERLNERVQRPNKNINFIKPLEGPDKAIAQDILERVAAIVSPIMKKHFLYVMALEEFPPNREFWGRNFNGGEVIQLVLKSPHNGMWLPMPMIQSVMLHELAHNKEMNHSRRFHKHRLGYVAELSELKSKGYTGEGFWGRGRSLHPSSDLTADRPIPKEELPEELCGGVYRREKRRKKEPKKKVDYQEQKRRRIIKKFGSLEGNTVGADEDLRQELEKGKKPKGKPRVAGSARGRDLRAEAALKRFGQAQKEDEEIKKEEQDATESGSDEEDGELVKLADEDVDFNAMMDEMSAFACGRSEATNSSTDAFPEIKDQKTVDTKAPTKREGTDSAEREDKNSVQSGRRKRQPSPILISDDEDKATKSKGKEILKSKPSAPSGGKPAGRRDTKTNEGASSRICQACQVANDAGAKTCIVCANVLRNDVASWRCKSDSCRNSDVGYRNSEDATYCGVCGSKR</sequence>
<feature type="region of interest" description="Disordered" evidence="1">
    <location>
        <begin position="302"/>
        <end position="396"/>
    </location>
</feature>
<feature type="compositionally biased region" description="Basic and acidic residues" evidence="1">
    <location>
        <begin position="314"/>
        <end position="342"/>
    </location>
</feature>
<dbReference type="PROSITE" id="PS51397">
    <property type="entry name" value="WLM"/>
    <property type="match status" value="1"/>
</dbReference>
<proteinExistence type="predicted"/>
<dbReference type="InterPro" id="IPR013536">
    <property type="entry name" value="WLM_dom"/>
</dbReference>
<evidence type="ECO:0000256" key="1">
    <source>
        <dbReference type="SAM" id="MobiDB-lite"/>
    </source>
</evidence>
<dbReference type="Pfam" id="PF08325">
    <property type="entry name" value="WLM"/>
    <property type="match status" value="1"/>
</dbReference>
<accession>A0AAV9V8J0</accession>
<feature type="region of interest" description="Disordered" evidence="1">
    <location>
        <begin position="219"/>
        <end position="285"/>
    </location>
</feature>
<evidence type="ECO:0000313" key="4">
    <source>
        <dbReference type="Proteomes" id="UP001375240"/>
    </source>
</evidence>
<dbReference type="InterPro" id="IPR053000">
    <property type="entry name" value="WSS1-like_metalloprotease"/>
</dbReference>
<comment type="caution">
    <text evidence="3">The sequence shown here is derived from an EMBL/GenBank/DDBJ whole genome shotgun (WGS) entry which is preliminary data.</text>
</comment>
<dbReference type="EMBL" id="JAVHNQ010000002">
    <property type="protein sequence ID" value="KAK6355119.1"/>
    <property type="molecule type" value="Genomic_DNA"/>
</dbReference>
<dbReference type="GO" id="GO:0006281">
    <property type="term" value="P:DNA repair"/>
    <property type="evidence" value="ECO:0007669"/>
    <property type="project" value="TreeGrafter"/>
</dbReference>
<dbReference type="AlphaFoldDB" id="A0AAV9V8J0"/>
<dbReference type="GO" id="GO:0008237">
    <property type="term" value="F:metallopeptidase activity"/>
    <property type="evidence" value="ECO:0007669"/>
    <property type="project" value="TreeGrafter"/>
</dbReference>
<dbReference type="GO" id="GO:0005634">
    <property type="term" value="C:nucleus"/>
    <property type="evidence" value="ECO:0007669"/>
    <property type="project" value="TreeGrafter"/>
</dbReference>
<evidence type="ECO:0000313" key="3">
    <source>
        <dbReference type="EMBL" id="KAK6355119.1"/>
    </source>
</evidence>
<organism evidence="3 4">
    <name type="scientific">Orbilia brochopaga</name>
    <dbReference type="NCBI Taxonomy" id="3140254"/>
    <lineage>
        <taxon>Eukaryota</taxon>
        <taxon>Fungi</taxon>
        <taxon>Dikarya</taxon>
        <taxon>Ascomycota</taxon>
        <taxon>Pezizomycotina</taxon>
        <taxon>Orbiliomycetes</taxon>
        <taxon>Orbiliales</taxon>
        <taxon>Orbiliaceae</taxon>
        <taxon>Orbilia</taxon>
    </lineage>
</organism>
<dbReference type="PANTHER" id="PTHR46622:SF1">
    <property type="entry name" value="DNA-DEPENDENT METALLOPROTEASE WSS1"/>
    <property type="match status" value="1"/>
</dbReference>
<dbReference type="Proteomes" id="UP001375240">
    <property type="component" value="Unassembled WGS sequence"/>
</dbReference>
<name>A0AAV9V8J0_9PEZI</name>
<dbReference type="Gene3D" id="3.30.2010.10">
    <property type="entry name" value="Metalloproteases ('zincins'), catalytic domain"/>
    <property type="match status" value="1"/>
</dbReference>
<protein>
    <recommendedName>
        <fullName evidence="2">WLM domain-containing protein</fullName>
    </recommendedName>
</protein>
<feature type="compositionally biased region" description="Basic and acidic residues" evidence="1">
    <location>
        <begin position="253"/>
        <end position="264"/>
    </location>
</feature>